<dbReference type="OrthoDB" id="2115822at2759"/>
<evidence type="ECO:0000256" key="10">
    <source>
        <dbReference type="PROSITE-ProRule" id="PRU01097"/>
    </source>
</evidence>
<comment type="pathway">
    <text evidence="2 10 11">Glycan degradation; xylan degradation.</text>
</comment>
<dbReference type="InterPro" id="IPR001137">
    <property type="entry name" value="Glyco_hydro_11"/>
</dbReference>
<comment type="similarity">
    <text evidence="3 10 11">Belongs to the glycosyl hydrolase 11 (cellulase G) family.</text>
</comment>
<reference evidence="14" key="1">
    <citation type="journal article" date="2020" name="Stud. Mycol.">
        <title>101 Dothideomycetes genomes: a test case for predicting lifestyles and emergence of pathogens.</title>
        <authorList>
            <person name="Haridas S."/>
            <person name="Albert R."/>
            <person name="Binder M."/>
            <person name="Bloem J."/>
            <person name="Labutti K."/>
            <person name="Salamov A."/>
            <person name="Andreopoulos B."/>
            <person name="Baker S."/>
            <person name="Barry K."/>
            <person name="Bills G."/>
            <person name="Bluhm B."/>
            <person name="Cannon C."/>
            <person name="Castanera R."/>
            <person name="Culley D."/>
            <person name="Daum C."/>
            <person name="Ezra D."/>
            <person name="Gonzalez J."/>
            <person name="Henrissat B."/>
            <person name="Kuo A."/>
            <person name="Liang C."/>
            <person name="Lipzen A."/>
            <person name="Lutzoni F."/>
            <person name="Magnuson J."/>
            <person name="Mondo S."/>
            <person name="Nolan M."/>
            <person name="Ohm R."/>
            <person name="Pangilinan J."/>
            <person name="Park H.-J."/>
            <person name="Ramirez L."/>
            <person name="Alfaro M."/>
            <person name="Sun H."/>
            <person name="Tritt A."/>
            <person name="Yoshinaga Y."/>
            <person name="Zwiers L.-H."/>
            <person name="Turgeon B."/>
            <person name="Goodwin S."/>
            <person name="Spatafora J."/>
            <person name="Crous P."/>
            <person name="Grigoriev I."/>
        </authorList>
    </citation>
    <scope>NUCLEOTIDE SEQUENCE</scope>
    <source>
        <strain evidence="14">CBS 125425</strain>
    </source>
</reference>
<dbReference type="PROSITE" id="PS51761">
    <property type="entry name" value="GH11_3"/>
    <property type="match status" value="1"/>
</dbReference>
<dbReference type="Gene3D" id="2.60.120.180">
    <property type="match status" value="1"/>
</dbReference>
<dbReference type="Proteomes" id="UP000799444">
    <property type="component" value="Unassembled WGS sequence"/>
</dbReference>
<dbReference type="Pfam" id="PF00457">
    <property type="entry name" value="Glyco_hydro_11"/>
    <property type="match status" value="1"/>
</dbReference>
<evidence type="ECO:0000256" key="8">
    <source>
        <dbReference type="ARBA" id="ARBA00023295"/>
    </source>
</evidence>
<evidence type="ECO:0000256" key="4">
    <source>
        <dbReference type="ARBA" id="ARBA00012590"/>
    </source>
</evidence>
<dbReference type="PANTHER" id="PTHR46828">
    <property type="entry name" value="ENDO-1,4-BETA-XYLANASE A-RELATED"/>
    <property type="match status" value="1"/>
</dbReference>
<protein>
    <recommendedName>
        <fullName evidence="4 10">Endo-1,4-beta-xylanase</fullName>
        <ecNumber evidence="4 10">3.2.1.8</ecNumber>
    </recommendedName>
</protein>
<dbReference type="AlphaFoldDB" id="A0A9P4QSW7"/>
<dbReference type="InterPro" id="IPR013320">
    <property type="entry name" value="ConA-like_dom_sf"/>
</dbReference>
<feature type="active site" description="Proton donor" evidence="10">
    <location>
        <position position="202"/>
    </location>
</feature>
<keyword evidence="12" id="KW-0732">Signal</keyword>
<keyword evidence="6 10" id="KW-0378">Hydrolase</keyword>
<evidence type="ECO:0000256" key="5">
    <source>
        <dbReference type="ARBA" id="ARBA00022651"/>
    </source>
</evidence>
<dbReference type="GO" id="GO:0045493">
    <property type="term" value="P:xylan catabolic process"/>
    <property type="evidence" value="ECO:0007669"/>
    <property type="project" value="UniProtKB-UniRule"/>
</dbReference>
<dbReference type="PROSITE" id="PS00776">
    <property type="entry name" value="GH11_1"/>
    <property type="match status" value="1"/>
</dbReference>
<organism evidence="14 15">
    <name type="scientific">Polyplosphaeria fusca</name>
    <dbReference type="NCBI Taxonomy" id="682080"/>
    <lineage>
        <taxon>Eukaryota</taxon>
        <taxon>Fungi</taxon>
        <taxon>Dikarya</taxon>
        <taxon>Ascomycota</taxon>
        <taxon>Pezizomycotina</taxon>
        <taxon>Dothideomycetes</taxon>
        <taxon>Pleosporomycetidae</taxon>
        <taxon>Pleosporales</taxon>
        <taxon>Tetraplosphaeriaceae</taxon>
        <taxon>Polyplosphaeria</taxon>
    </lineage>
</organism>
<feature type="domain" description="GH11" evidence="13">
    <location>
        <begin position="22"/>
        <end position="215"/>
    </location>
</feature>
<dbReference type="InterPro" id="IPR018208">
    <property type="entry name" value="GH11_AS_1"/>
</dbReference>
<evidence type="ECO:0000256" key="3">
    <source>
        <dbReference type="ARBA" id="ARBA00007792"/>
    </source>
</evidence>
<dbReference type="EC" id="3.2.1.8" evidence="4 10"/>
<keyword evidence="5 10" id="KW-0858">Xylan degradation</keyword>
<sequence>MFIRTLLSALQLTAAAAFPSTRTRSLSLEGANKFTSSQWSDGKAKLNYKNGPAGQFSITWTPDNGNLVVGKGYVGGNSNQVVNYTGTFEPEGYAYLTVYGWTTNPLIEYYIIENWHPEHEPAAPPEGTEMGNVTSDGSVYLIRTKMRVNKPSIVGTATFRQIFSVRQDKRASGIITVANHFAAWEQAGLETGKVVGVELAVEGNNSTGRANVTIF</sequence>
<evidence type="ECO:0000313" key="15">
    <source>
        <dbReference type="Proteomes" id="UP000799444"/>
    </source>
</evidence>
<dbReference type="InterPro" id="IPR033123">
    <property type="entry name" value="GH11_dom"/>
</dbReference>
<name>A0A9P4QSW7_9PLEO</name>
<evidence type="ECO:0000256" key="6">
    <source>
        <dbReference type="ARBA" id="ARBA00022801"/>
    </source>
</evidence>
<evidence type="ECO:0000259" key="13">
    <source>
        <dbReference type="PROSITE" id="PS51761"/>
    </source>
</evidence>
<accession>A0A9P4QSW7</accession>
<evidence type="ECO:0000256" key="1">
    <source>
        <dbReference type="ARBA" id="ARBA00000681"/>
    </source>
</evidence>
<dbReference type="SUPFAM" id="SSF49899">
    <property type="entry name" value="Concanavalin A-like lectins/glucanases"/>
    <property type="match status" value="1"/>
</dbReference>
<gene>
    <name evidence="14" type="ORF">EJ04DRAFT_499918</name>
</gene>
<dbReference type="EMBL" id="ML996210">
    <property type="protein sequence ID" value="KAF2730778.1"/>
    <property type="molecule type" value="Genomic_DNA"/>
</dbReference>
<feature type="chain" id="PRO_5040359726" description="Endo-1,4-beta-xylanase" evidence="12">
    <location>
        <begin position="18"/>
        <end position="215"/>
    </location>
</feature>
<dbReference type="InterPro" id="IPR013319">
    <property type="entry name" value="GH11/12"/>
</dbReference>
<evidence type="ECO:0000256" key="9">
    <source>
        <dbReference type="ARBA" id="ARBA00023326"/>
    </source>
</evidence>
<keyword evidence="7 10" id="KW-0119">Carbohydrate metabolism</keyword>
<evidence type="ECO:0000256" key="12">
    <source>
        <dbReference type="SAM" id="SignalP"/>
    </source>
</evidence>
<keyword evidence="9 10" id="KW-0624">Polysaccharide degradation</keyword>
<keyword evidence="15" id="KW-1185">Reference proteome</keyword>
<evidence type="ECO:0000256" key="2">
    <source>
        <dbReference type="ARBA" id="ARBA00004851"/>
    </source>
</evidence>
<comment type="caution">
    <text evidence="14">The sequence shown here is derived from an EMBL/GenBank/DDBJ whole genome shotgun (WGS) entry which is preliminary data.</text>
</comment>
<feature type="active site" description="Nucleophile" evidence="10">
    <location>
        <position position="108"/>
    </location>
</feature>
<dbReference type="GO" id="GO:0031176">
    <property type="term" value="F:endo-1,4-beta-xylanase activity"/>
    <property type="evidence" value="ECO:0007669"/>
    <property type="project" value="UniProtKB-UniRule"/>
</dbReference>
<feature type="signal peptide" evidence="12">
    <location>
        <begin position="1"/>
        <end position="17"/>
    </location>
</feature>
<keyword evidence="8 10" id="KW-0326">Glycosidase</keyword>
<evidence type="ECO:0000256" key="7">
    <source>
        <dbReference type="ARBA" id="ARBA00023277"/>
    </source>
</evidence>
<dbReference type="PANTHER" id="PTHR46828:SF2">
    <property type="entry name" value="ENDO-1,4-BETA-XYLANASE A-RELATED"/>
    <property type="match status" value="1"/>
</dbReference>
<proteinExistence type="inferred from homology"/>
<dbReference type="PRINTS" id="PR00911">
    <property type="entry name" value="GLHYDRLASE11"/>
</dbReference>
<evidence type="ECO:0000313" key="14">
    <source>
        <dbReference type="EMBL" id="KAF2730778.1"/>
    </source>
</evidence>
<evidence type="ECO:0000256" key="11">
    <source>
        <dbReference type="RuleBase" id="RU362015"/>
    </source>
</evidence>
<comment type="catalytic activity">
    <reaction evidence="1 10 11">
        <text>Endohydrolysis of (1-&gt;4)-beta-D-xylosidic linkages in xylans.</text>
        <dbReference type="EC" id="3.2.1.8"/>
    </reaction>
</comment>